<keyword evidence="1" id="KW-0472">Membrane</keyword>
<keyword evidence="1" id="KW-0812">Transmembrane</keyword>
<feature type="transmembrane region" description="Helical" evidence="1">
    <location>
        <begin position="20"/>
        <end position="39"/>
    </location>
</feature>
<dbReference type="AlphaFoldDB" id="I3TFM2"/>
<dbReference type="eggNOG" id="arCOG01744">
    <property type="taxonomic scope" value="Archaea"/>
</dbReference>
<reference evidence="2 3" key="1">
    <citation type="journal article" date="2012" name="J. Bacteriol.">
        <title>Complete genome sequence of the hyperthermophilic cellulolytic Crenarchaeon 'Thermogladius cellulolyticus' 1633.</title>
        <authorList>
            <person name="Mardanov A.V."/>
            <person name="Kochetkova T.V."/>
            <person name="Beletsky A.V."/>
            <person name="Bonch-Osmolovskaya E.A."/>
            <person name="Ravin N.V."/>
            <person name="Skryabin K.G."/>
        </authorList>
    </citation>
    <scope>NUCLEOTIDE SEQUENCE [LARGE SCALE GENOMIC DNA]</scope>
    <source>
        <strain evidence="3">DSM 22663 / VKM B-2946 / 1633</strain>
    </source>
</reference>
<evidence type="ECO:0000313" key="2">
    <source>
        <dbReference type="EMBL" id="AFK51560.1"/>
    </source>
</evidence>
<keyword evidence="1" id="KW-1133">Transmembrane helix</keyword>
<name>I3TFM2_THEC1</name>
<keyword evidence="3" id="KW-1185">Reference proteome</keyword>
<dbReference type="InterPro" id="IPR007404">
    <property type="entry name" value="YdjM-like"/>
</dbReference>
<dbReference type="Pfam" id="PF04307">
    <property type="entry name" value="YdjM"/>
    <property type="match status" value="1"/>
</dbReference>
<evidence type="ECO:0000313" key="3">
    <source>
        <dbReference type="Proteomes" id="UP000005270"/>
    </source>
</evidence>
<feature type="transmembrane region" description="Helical" evidence="1">
    <location>
        <begin position="125"/>
        <end position="143"/>
    </location>
</feature>
<accession>I3TFM2</accession>
<organism evidence="2 3">
    <name type="scientific">Thermogladius calderae (strain DSM 22663 / VKM B-2946 / 1633)</name>
    <dbReference type="NCBI Taxonomy" id="1184251"/>
    <lineage>
        <taxon>Archaea</taxon>
        <taxon>Thermoproteota</taxon>
        <taxon>Thermoprotei</taxon>
        <taxon>Desulfurococcales</taxon>
        <taxon>Desulfurococcaceae</taxon>
        <taxon>Thermogladius</taxon>
    </lineage>
</organism>
<protein>
    <submittedName>
        <fullName evidence="2">Membrane-bound metal-dependent hydrolase</fullName>
    </submittedName>
</protein>
<dbReference type="GO" id="GO:0016787">
    <property type="term" value="F:hydrolase activity"/>
    <property type="evidence" value="ECO:0007669"/>
    <property type="project" value="UniProtKB-KW"/>
</dbReference>
<dbReference type="InParanoid" id="I3TFM2"/>
<gene>
    <name evidence="2" type="ordered locus">TCELL_1137</name>
</gene>
<feature type="transmembrane region" description="Helical" evidence="1">
    <location>
        <begin position="80"/>
        <end position="104"/>
    </location>
</feature>
<evidence type="ECO:0000256" key="1">
    <source>
        <dbReference type="SAM" id="Phobius"/>
    </source>
</evidence>
<proteinExistence type="predicted"/>
<dbReference type="Proteomes" id="UP000005270">
    <property type="component" value="Chromosome"/>
</dbReference>
<dbReference type="KEGG" id="thg:TCELL_1137"/>
<dbReference type="HOGENOM" id="CLU_097802_3_2_2"/>
<feature type="transmembrane region" description="Helical" evidence="1">
    <location>
        <begin position="51"/>
        <end position="74"/>
    </location>
</feature>
<dbReference type="EMBL" id="CP003531">
    <property type="protein sequence ID" value="AFK51560.1"/>
    <property type="molecule type" value="Genomic_DNA"/>
</dbReference>
<sequence length="146" mass="15944">MLRRLSHAMVGFSTGLLVGRISVSDVLLLSILGVLGSVFPDFDLRYAHRIALHNLLSSGLVSLGLYSVLAMAGVDTRTQILGTACFLAGWLSHLLLDSLTLRGVALLYPFSRRMYGPRLLKSGDWRGEALAWVISGLLIYAALKTW</sequence>
<keyword evidence="2" id="KW-0378">Hydrolase</keyword>